<evidence type="ECO:0000259" key="8">
    <source>
        <dbReference type="PROSITE" id="PS50928"/>
    </source>
</evidence>
<dbReference type="InterPro" id="IPR000515">
    <property type="entry name" value="MetI-like"/>
</dbReference>
<dbReference type="Proteomes" id="UP000596049">
    <property type="component" value="Chromosome"/>
</dbReference>
<evidence type="ECO:0000313" key="10">
    <source>
        <dbReference type="Proteomes" id="UP000596049"/>
    </source>
</evidence>
<evidence type="ECO:0000256" key="3">
    <source>
        <dbReference type="ARBA" id="ARBA00022475"/>
    </source>
</evidence>
<evidence type="ECO:0000256" key="2">
    <source>
        <dbReference type="ARBA" id="ARBA00022448"/>
    </source>
</evidence>
<feature type="transmembrane region" description="Helical" evidence="7">
    <location>
        <begin position="16"/>
        <end position="33"/>
    </location>
</feature>
<dbReference type="Pfam" id="PF00528">
    <property type="entry name" value="BPD_transp_1"/>
    <property type="match status" value="1"/>
</dbReference>
<keyword evidence="10" id="KW-1185">Reference proteome</keyword>
<sequence>MMNTSLDTKTSKIKKSLNIFLFISVILFSVWYVEFDLMGFFYAIPTFVQFILTDFLPPDMSEMKTFIEPVIDTILLAFIATGIACVLGLVLAILMAQNTAPSKTVALVLKAALTFCRNIPALVWAAILVVIFGIGNLPGLLALVVFGTSFLARVYSEAIEELDGHAEEAIVAVGGNYFHVLKHAVIPQFMPSFLNWSLFMVEIGIRASAILGLVGAGGLGTLIKQTMDLFQYDKTAMAIVIMIVLIMIVETTSQKLRERII</sequence>
<feature type="transmembrane region" description="Helical" evidence="7">
    <location>
        <begin position="235"/>
        <end position="253"/>
    </location>
</feature>
<keyword evidence="2 7" id="KW-0813">Transport</keyword>
<evidence type="ECO:0000256" key="5">
    <source>
        <dbReference type="ARBA" id="ARBA00022989"/>
    </source>
</evidence>
<dbReference type="NCBIfam" id="TIGR01097">
    <property type="entry name" value="PhnE"/>
    <property type="match status" value="1"/>
</dbReference>
<feature type="transmembrane region" description="Helical" evidence="7">
    <location>
        <begin position="203"/>
        <end position="223"/>
    </location>
</feature>
<proteinExistence type="inferred from homology"/>
<dbReference type="InterPro" id="IPR035906">
    <property type="entry name" value="MetI-like_sf"/>
</dbReference>
<dbReference type="PANTHER" id="PTHR30043:SF1">
    <property type="entry name" value="ABC TRANSPORT SYSTEM PERMEASE PROTEIN P69"/>
    <property type="match status" value="1"/>
</dbReference>
<feature type="domain" description="ABC transmembrane type-1" evidence="8">
    <location>
        <begin position="70"/>
        <end position="253"/>
    </location>
</feature>
<dbReference type="PROSITE" id="PS50928">
    <property type="entry name" value="ABC_TM1"/>
    <property type="match status" value="1"/>
</dbReference>
<organism evidence="9 10">
    <name type="scientific">Lysinibacillus agricola</name>
    <dbReference type="NCBI Taxonomy" id="2590012"/>
    <lineage>
        <taxon>Bacteria</taxon>
        <taxon>Bacillati</taxon>
        <taxon>Bacillota</taxon>
        <taxon>Bacilli</taxon>
        <taxon>Bacillales</taxon>
        <taxon>Bacillaceae</taxon>
        <taxon>Lysinibacillus</taxon>
    </lineage>
</organism>
<dbReference type="RefSeq" id="WP_082339847.1">
    <property type="nucleotide sequence ID" value="NZ_CP067341.1"/>
</dbReference>
<feature type="transmembrane region" description="Helical" evidence="7">
    <location>
        <begin position="69"/>
        <end position="95"/>
    </location>
</feature>
<keyword evidence="4 7" id="KW-0812">Transmembrane</keyword>
<evidence type="ECO:0000256" key="6">
    <source>
        <dbReference type="ARBA" id="ARBA00023136"/>
    </source>
</evidence>
<comment type="similarity">
    <text evidence="7">Belongs to the binding-protein-dependent transport system permease family.</text>
</comment>
<evidence type="ECO:0000256" key="7">
    <source>
        <dbReference type="RuleBase" id="RU363032"/>
    </source>
</evidence>
<keyword evidence="6 7" id="KW-0472">Membrane</keyword>
<dbReference type="SUPFAM" id="SSF161098">
    <property type="entry name" value="MetI-like"/>
    <property type="match status" value="1"/>
</dbReference>
<dbReference type="EMBL" id="CP067341">
    <property type="protein sequence ID" value="QQP10531.1"/>
    <property type="molecule type" value="Genomic_DNA"/>
</dbReference>
<dbReference type="PANTHER" id="PTHR30043">
    <property type="entry name" value="PHOSPHONATES TRANSPORT SYSTEM PERMEASE PROTEIN"/>
    <property type="match status" value="1"/>
</dbReference>
<dbReference type="InterPro" id="IPR005769">
    <property type="entry name" value="PhnE/PtxC"/>
</dbReference>
<dbReference type="CDD" id="cd06261">
    <property type="entry name" value="TM_PBP2"/>
    <property type="match status" value="1"/>
</dbReference>
<evidence type="ECO:0000256" key="4">
    <source>
        <dbReference type="ARBA" id="ARBA00022692"/>
    </source>
</evidence>
<dbReference type="Gene3D" id="1.10.3720.10">
    <property type="entry name" value="MetI-like"/>
    <property type="match status" value="1"/>
</dbReference>
<reference evidence="9 10" key="1">
    <citation type="submission" date="2020-01" db="EMBL/GenBank/DDBJ databases">
        <authorList>
            <person name="Liu G."/>
            <person name="Liu B."/>
        </authorList>
    </citation>
    <scope>NUCLEOTIDE SEQUENCE [LARGE SCALE GENOMIC DNA]</scope>
    <source>
        <strain evidence="9 10">FJAT-51161</strain>
    </source>
</reference>
<keyword evidence="3" id="KW-1003">Cell membrane</keyword>
<accession>A0ABX7AL00</accession>
<evidence type="ECO:0000313" key="9">
    <source>
        <dbReference type="EMBL" id="QQP10531.1"/>
    </source>
</evidence>
<name>A0ABX7AL00_9BACI</name>
<protein>
    <submittedName>
        <fullName evidence="9">Phosphonate ABC transporter, permease protein PhnE</fullName>
    </submittedName>
</protein>
<comment type="subcellular location">
    <subcellularLocation>
        <location evidence="1 7">Cell membrane</location>
        <topology evidence="1 7">Multi-pass membrane protein</topology>
    </subcellularLocation>
</comment>
<feature type="transmembrane region" description="Helical" evidence="7">
    <location>
        <begin position="121"/>
        <end position="146"/>
    </location>
</feature>
<keyword evidence="5 7" id="KW-1133">Transmembrane helix</keyword>
<gene>
    <name evidence="9" type="primary">phnE</name>
    <name evidence="9" type="ORF">FJQ98_14735</name>
</gene>
<evidence type="ECO:0000256" key="1">
    <source>
        <dbReference type="ARBA" id="ARBA00004651"/>
    </source>
</evidence>